<dbReference type="KEGG" id="tvl:FAZ95_36425"/>
<dbReference type="RefSeq" id="WP_137337181.1">
    <property type="nucleotide sequence ID" value="NZ_CP040078.1"/>
</dbReference>
<sequence length="76" mass="8649">MHPIFHNEISVCDEHATFASIDICPWPAEPFHFKLKKTAAVLALNEKVVKLLRRLVVSYAVSRDFHHRESKVGGPL</sequence>
<reference evidence="1 2" key="1">
    <citation type="submission" date="2019-05" db="EMBL/GenBank/DDBJ databases">
        <title>Burkholderia sp. DHOD12, isolated from subtropical forest soil.</title>
        <authorList>
            <person name="Gao Z.-H."/>
            <person name="Qiu L.-H."/>
        </authorList>
    </citation>
    <scope>NUCLEOTIDE SEQUENCE [LARGE SCALE GENOMIC DNA]</scope>
    <source>
        <strain evidence="1 2">DHOD12</strain>
    </source>
</reference>
<protein>
    <submittedName>
        <fullName evidence="1">Uncharacterized protein</fullName>
    </submittedName>
</protein>
<name>A0A4P8J3G7_9BURK</name>
<dbReference type="Proteomes" id="UP000298656">
    <property type="component" value="Chromosome 2"/>
</dbReference>
<evidence type="ECO:0000313" key="1">
    <source>
        <dbReference type="EMBL" id="QCP54414.1"/>
    </source>
</evidence>
<keyword evidence="2" id="KW-1185">Reference proteome</keyword>
<dbReference type="EMBL" id="CP040078">
    <property type="protein sequence ID" value="QCP54414.1"/>
    <property type="molecule type" value="Genomic_DNA"/>
</dbReference>
<accession>A0A4P8J3G7</accession>
<dbReference type="AlphaFoldDB" id="A0A4P8J3G7"/>
<gene>
    <name evidence="1" type="ORF">FAZ95_36425</name>
</gene>
<organism evidence="1 2">
    <name type="scientific">Trinickia violacea</name>
    <dbReference type="NCBI Taxonomy" id="2571746"/>
    <lineage>
        <taxon>Bacteria</taxon>
        <taxon>Pseudomonadati</taxon>
        <taxon>Pseudomonadota</taxon>
        <taxon>Betaproteobacteria</taxon>
        <taxon>Burkholderiales</taxon>
        <taxon>Burkholderiaceae</taxon>
        <taxon>Trinickia</taxon>
    </lineage>
</organism>
<proteinExistence type="predicted"/>
<evidence type="ECO:0000313" key="2">
    <source>
        <dbReference type="Proteomes" id="UP000298656"/>
    </source>
</evidence>